<dbReference type="Pfam" id="PF00379">
    <property type="entry name" value="Chitin_bind_4"/>
    <property type="match status" value="1"/>
</dbReference>
<accession>A0ABD1F7L8</accession>
<dbReference type="PANTHER" id="PTHR10380:SF238">
    <property type="entry name" value="CUTICULAR PROTEIN 65EA-RELATED"/>
    <property type="match status" value="1"/>
</dbReference>
<evidence type="ECO:0000313" key="4">
    <source>
        <dbReference type="Proteomes" id="UP001566132"/>
    </source>
</evidence>
<protein>
    <submittedName>
        <fullName evidence="3">Uncharacterized protein</fullName>
    </submittedName>
</protein>
<gene>
    <name evidence="3" type="ORF">ABEB36_002858</name>
</gene>
<dbReference type="PROSITE" id="PS00233">
    <property type="entry name" value="CHIT_BIND_RR_1"/>
    <property type="match status" value="1"/>
</dbReference>
<dbReference type="InterPro" id="IPR050468">
    <property type="entry name" value="Cuticle_Struct_Prot"/>
</dbReference>
<dbReference type="GO" id="GO:0042302">
    <property type="term" value="F:structural constituent of cuticle"/>
    <property type="evidence" value="ECO:0007669"/>
    <property type="project" value="UniProtKB-UniRule"/>
</dbReference>
<keyword evidence="4" id="KW-1185">Reference proteome</keyword>
<proteinExistence type="predicted"/>
<evidence type="ECO:0000313" key="3">
    <source>
        <dbReference type="EMBL" id="KAL1513448.1"/>
    </source>
</evidence>
<sequence>MFYEQRTTILFKHYKADSLTALDPHKNVVLSTLLATALALSPKPEPQIISQESNILPEGNYQYAYETDNGIAVQEEGNIQPKGPEEANKSVRGQFKYTSPEGTPIQLAYVADENGYQPVGSHLPVPPSIPQSIQRALEYIAAHPEPQELAQK</sequence>
<dbReference type="PROSITE" id="PS51155">
    <property type="entry name" value="CHIT_BIND_RR_2"/>
    <property type="match status" value="1"/>
</dbReference>
<dbReference type="Proteomes" id="UP001566132">
    <property type="component" value="Unassembled WGS sequence"/>
</dbReference>
<name>A0ABD1F7L8_HYPHA</name>
<dbReference type="InterPro" id="IPR031311">
    <property type="entry name" value="CHIT_BIND_RR_consensus"/>
</dbReference>
<dbReference type="EMBL" id="JBDJPC010000002">
    <property type="protein sequence ID" value="KAL1513448.1"/>
    <property type="molecule type" value="Genomic_DNA"/>
</dbReference>
<reference evidence="3 4" key="1">
    <citation type="submission" date="2024-05" db="EMBL/GenBank/DDBJ databases">
        <title>Genetic variation in Jamaican populations of the coffee berry borer (Hypothenemus hampei).</title>
        <authorList>
            <person name="Errbii M."/>
            <person name="Myrie A."/>
        </authorList>
    </citation>
    <scope>NUCLEOTIDE SEQUENCE [LARGE SCALE GENOMIC DNA]</scope>
    <source>
        <strain evidence="3">JA-Hopewell-2020-01-JO</strain>
        <tissue evidence="3">Whole body</tissue>
    </source>
</reference>
<evidence type="ECO:0000256" key="2">
    <source>
        <dbReference type="PROSITE-ProRule" id="PRU00497"/>
    </source>
</evidence>
<dbReference type="InterPro" id="IPR000618">
    <property type="entry name" value="Insect_cuticle"/>
</dbReference>
<evidence type="ECO:0000256" key="1">
    <source>
        <dbReference type="ARBA" id="ARBA00022460"/>
    </source>
</evidence>
<keyword evidence="1 2" id="KW-0193">Cuticle</keyword>
<organism evidence="3 4">
    <name type="scientific">Hypothenemus hampei</name>
    <name type="common">Coffee berry borer</name>
    <dbReference type="NCBI Taxonomy" id="57062"/>
    <lineage>
        <taxon>Eukaryota</taxon>
        <taxon>Metazoa</taxon>
        <taxon>Ecdysozoa</taxon>
        <taxon>Arthropoda</taxon>
        <taxon>Hexapoda</taxon>
        <taxon>Insecta</taxon>
        <taxon>Pterygota</taxon>
        <taxon>Neoptera</taxon>
        <taxon>Endopterygota</taxon>
        <taxon>Coleoptera</taxon>
        <taxon>Polyphaga</taxon>
        <taxon>Cucujiformia</taxon>
        <taxon>Curculionidae</taxon>
        <taxon>Scolytinae</taxon>
        <taxon>Hypothenemus</taxon>
    </lineage>
</organism>
<comment type="caution">
    <text evidence="3">The sequence shown here is derived from an EMBL/GenBank/DDBJ whole genome shotgun (WGS) entry which is preliminary data.</text>
</comment>
<dbReference type="PANTHER" id="PTHR10380">
    <property type="entry name" value="CUTICLE PROTEIN"/>
    <property type="match status" value="1"/>
</dbReference>
<dbReference type="AlphaFoldDB" id="A0ABD1F7L8"/>
<dbReference type="PRINTS" id="PR00947">
    <property type="entry name" value="CUTICLE"/>
</dbReference>